<dbReference type="Proteomes" id="UP000183209">
    <property type="component" value="Unassembled WGS sequence"/>
</dbReference>
<gene>
    <name evidence="2" type="ORF">SAMN04487906_1881</name>
</gene>
<accession>A0A1I6T6I1</accession>
<feature type="transmembrane region" description="Helical" evidence="1">
    <location>
        <begin position="94"/>
        <end position="113"/>
    </location>
</feature>
<protein>
    <submittedName>
        <fullName evidence="2">Uncharacterized protein</fullName>
    </submittedName>
</protein>
<keyword evidence="1" id="KW-1133">Transmembrane helix</keyword>
<dbReference type="RefSeq" id="WP_074978431.1">
    <property type="nucleotide sequence ID" value="NZ_FPAG01000005.1"/>
</dbReference>
<name>A0A1I6T6I1_9FLAO</name>
<keyword evidence="1" id="KW-0812">Transmembrane</keyword>
<organism evidence="2 3">
    <name type="scientific">Zhouia amylolytica</name>
    <dbReference type="NCBI Taxonomy" id="376730"/>
    <lineage>
        <taxon>Bacteria</taxon>
        <taxon>Pseudomonadati</taxon>
        <taxon>Bacteroidota</taxon>
        <taxon>Flavobacteriia</taxon>
        <taxon>Flavobacteriales</taxon>
        <taxon>Flavobacteriaceae</taxon>
        <taxon>Zhouia</taxon>
    </lineage>
</organism>
<proteinExistence type="predicted"/>
<dbReference type="AlphaFoldDB" id="A0A1I6T6I1"/>
<evidence type="ECO:0000256" key="1">
    <source>
        <dbReference type="SAM" id="Phobius"/>
    </source>
</evidence>
<evidence type="ECO:0000313" key="3">
    <source>
        <dbReference type="Proteomes" id="UP000183209"/>
    </source>
</evidence>
<evidence type="ECO:0000313" key="2">
    <source>
        <dbReference type="EMBL" id="SFS84753.1"/>
    </source>
</evidence>
<reference evidence="2 3" key="1">
    <citation type="submission" date="2016-10" db="EMBL/GenBank/DDBJ databases">
        <authorList>
            <person name="de Groot N.N."/>
        </authorList>
    </citation>
    <scope>NUCLEOTIDE SEQUENCE [LARGE SCALE GENOMIC DNA]</scope>
    <source>
        <strain evidence="2 3">CGMCC 1.6114</strain>
    </source>
</reference>
<keyword evidence="1" id="KW-0472">Membrane</keyword>
<feature type="transmembrane region" description="Helical" evidence="1">
    <location>
        <begin position="60"/>
        <end position="82"/>
    </location>
</feature>
<sequence>MTPIEQIVKIILEFPANTLNFWWGIINPIIIENWYIIAIIAIIMLNIAVLKFIITGKWGALGSVLYNIFYIGIIYLIIYFFGPEIILKKYFNSISFLVYVCGFFLTRLILQMINIKNLPSFHYK</sequence>
<dbReference type="EMBL" id="FPAG01000005">
    <property type="protein sequence ID" value="SFS84753.1"/>
    <property type="molecule type" value="Genomic_DNA"/>
</dbReference>